<sequence>MFYAKSNPKETIKEHTNELLKRYDHIYQLNKEKYSYVSSNDWEILLLAVKYHDIGKAEAVFQNKIRTYLKEPLLKQYSSYVVQHNYLSVLTIPYKKLALSDVDCRLLAHAIGYHHERKEAPNKEKLVEVYRQNFLPILDEVQAQSEVELASKPKKKAIDWLNKRITPSTGDLFFRYVMIKGLLHRLDHSASAHVPIELATDYFVGEYVNRFITKQFGGNKNELQQFAESNEDKHVIAIAQTGMGKTEAGLLWINQDKAFLTLPLRVSINAMYKRIRDPEGIAFSSRSEGKDEEAIGLLHSTSLDYLYEQEGGNESNLEVVYAQSRQFANKLIISTIDQILKFPFFYRGFEKELATLAGVKIVIDEMQSYNPKIAALIIRALELIDKVGGRFMIMTATMPTLYLNAIEKQLIKSQTPIVQGKFFDDTTQRHHIQIHQQSILDQAEGIVKNGLNKKILVICNTVKRAKEVYHAISALAPDSTNLLHSMFIRKDRMDKETKILDFASSEGANGIWITTQLVEASLDIDFDELYTEMSTLDSQFQRFGRCNRKGLKSVEKVNIHIFTEDVTGIGDNKVYHPDIYLRSVQLIQTANNRVLLESEKMALIENLYDENELKGTKFKQEFEKTLLELKNMPPYEIDSKDAQQLLRDIQQVQVIPRSIFNKQEVQSLFEQYYETKVKDERRKLKREIDKYSVGVNPYLAKELLNQSGVPSSLKELYVIECKYSKEIGIELTKEIDPFS</sequence>
<dbReference type="OrthoDB" id="9810236at2"/>
<dbReference type="Pfam" id="PF22590">
    <property type="entry name" value="Cas3-like_C_2"/>
    <property type="match status" value="1"/>
</dbReference>
<dbReference type="GO" id="GO:0003723">
    <property type="term" value="F:RNA binding"/>
    <property type="evidence" value="ECO:0007669"/>
    <property type="project" value="TreeGrafter"/>
</dbReference>
<dbReference type="EMBL" id="MJEH01000018">
    <property type="protein sequence ID" value="OEH93023.1"/>
    <property type="molecule type" value="Genomic_DNA"/>
</dbReference>
<name>A0A1E5LG23_9BACI</name>
<dbReference type="InterPro" id="IPR011545">
    <property type="entry name" value="DEAD/DEAH_box_helicase_dom"/>
</dbReference>
<evidence type="ECO:0000256" key="4">
    <source>
        <dbReference type="ARBA" id="ARBA00022723"/>
    </source>
</evidence>
<dbReference type="InterPro" id="IPR038257">
    <property type="entry name" value="CRISPR-assoc_Cas3_HD_sf"/>
</dbReference>
<keyword evidence="4" id="KW-0479">Metal-binding</keyword>
<evidence type="ECO:0000256" key="5">
    <source>
        <dbReference type="ARBA" id="ARBA00022741"/>
    </source>
</evidence>
<comment type="similarity">
    <text evidence="1">In the N-terminal section; belongs to the CRISPR-associated nuclease Cas3-HD family.</text>
</comment>
<keyword evidence="7" id="KW-0347">Helicase</keyword>
<keyword evidence="5" id="KW-0547">Nucleotide-binding</keyword>
<proteinExistence type="inferred from homology"/>
<dbReference type="PANTHER" id="PTHR47963:SF9">
    <property type="entry name" value="CRISPR-ASSOCIATED ENDONUCLEASE_HELICASE CAS3"/>
    <property type="match status" value="1"/>
</dbReference>
<dbReference type="SMART" id="SM00487">
    <property type="entry name" value="DEXDc"/>
    <property type="match status" value="1"/>
</dbReference>
<evidence type="ECO:0000256" key="2">
    <source>
        <dbReference type="ARBA" id="ARBA00009046"/>
    </source>
</evidence>
<comment type="caution">
    <text evidence="11">The sequence shown here is derived from an EMBL/GenBank/DDBJ whole genome shotgun (WGS) entry which is preliminary data.</text>
</comment>
<organism evidence="11 12">
    <name type="scientific">Bacillus solimangrovi</name>
    <dbReference type="NCBI Taxonomy" id="1305675"/>
    <lineage>
        <taxon>Bacteria</taxon>
        <taxon>Bacillati</taxon>
        <taxon>Bacillota</taxon>
        <taxon>Bacilli</taxon>
        <taxon>Bacillales</taxon>
        <taxon>Bacillaceae</taxon>
        <taxon>Bacillus</taxon>
    </lineage>
</organism>
<dbReference type="GO" id="GO:0003724">
    <property type="term" value="F:RNA helicase activity"/>
    <property type="evidence" value="ECO:0007669"/>
    <property type="project" value="TreeGrafter"/>
</dbReference>
<evidence type="ECO:0000256" key="6">
    <source>
        <dbReference type="ARBA" id="ARBA00022801"/>
    </source>
</evidence>
<dbReference type="InterPro" id="IPR054712">
    <property type="entry name" value="Cas3-like_dom"/>
</dbReference>
<dbReference type="InterPro" id="IPR014001">
    <property type="entry name" value="Helicase_ATP-bd"/>
</dbReference>
<keyword evidence="12" id="KW-1185">Reference proteome</keyword>
<evidence type="ECO:0000313" key="12">
    <source>
        <dbReference type="Proteomes" id="UP000095209"/>
    </source>
</evidence>
<dbReference type="GO" id="GO:0005524">
    <property type="term" value="F:ATP binding"/>
    <property type="evidence" value="ECO:0007669"/>
    <property type="project" value="UniProtKB-KW"/>
</dbReference>
<evidence type="ECO:0000313" key="11">
    <source>
        <dbReference type="EMBL" id="OEH93023.1"/>
    </source>
</evidence>
<dbReference type="NCBIfam" id="TIGR01596">
    <property type="entry name" value="cas3_HD"/>
    <property type="match status" value="1"/>
</dbReference>
<protein>
    <recommendedName>
        <fullName evidence="10">HD Cas3-type domain-containing protein</fullName>
    </recommendedName>
</protein>
<dbReference type="Proteomes" id="UP000095209">
    <property type="component" value="Unassembled WGS sequence"/>
</dbReference>
<dbReference type="Gene3D" id="3.40.50.300">
    <property type="entry name" value="P-loop containing nucleotide triphosphate hydrolases"/>
    <property type="match status" value="2"/>
</dbReference>
<dbReference type="CDD" id="cd09641">
    <property type="entry name" value="Cas3''_I"/>
    <property type="match status" value="1"/>
</dbReference>
<dbReference type="GO" id="GO:0051607">
    <property type="term" value="P:defense response to virus"/>
    <property type="evidence" value="ECO:0007669"/>
    <property type="project" value="UniProtKB-KW"/>
</dbReference>
<dbReference type="GO" id="GO:0016787">
    <property type="term" value="F:hydrolase activity"/>
    <property type="evidence" value="ECO:0007669"/>
    <property type="project" value="UniProtKB-KW"/>
</dbReference>
<dbReference type="InterPro" id="IPR027417">
    <property type="entry name" value="P-loop_NTPase"/>
</dbReference>
<evidence type="ECO:0000259" key="10">
    <source>
        <dbReference type="PROSITE" id="PS51643"/>
    </source>
</evidence>
<comment type="similarity">
    <text evidence="2">In the central section; belongs to the CRISPR-associated helicase Cas3 family.</text>
</comment>
<dbReference type="AlphaFoldDB" id="A0A1E5LG23"/>
<dbReference type="PANTHER" id="PTHR47963">
    <property type="entry name" value="DEAD-BOX ATP-DEPENDENT RNA HELICASE 47, MITOCHONDRIAL"/>
    <property type="match status" value="1"/>
</dbReference>
<dbReference type="GO" id="GO:0046872">
    <property type="term" value="F:metal ion binding"/>
    <property type="evidence" value="ECO:0007669"/>
    <property type="project" value="UniProtKB-KW"/>
</dbReference>
<dbReference type="RefSeq" id="WP_069716924.1">
    <property type="nucleotide sequence ID" value="NZ_MJEH01000018.1"/>
</dbReference>
<evidence type="ECO:0000256" key="1">
    <source>
        <dbReference type="ARBA" id="ARBA00006847"/>
    </source>
</evidence>
<feature type="domain" description="HD Cas3-type" evidence="10">
    <location>
        <begin position="5"/>
        <end position="189"/>
    </location>
</feature>
<dbReference type="Pfam" id="PF00270">
    <property type="entry name" value="DEAD"/>
    <property type="match status" value="1"/>
</dbReference>
<gene>
    <name evidence="11" type="ORF">BFG57_13790</name>
</gene>
<dbReference type="NCBIfam" id="TIGR01587">
    <property type="entry name" value="cas3_core"/>
    <property type="match status" value="1"/>
</dbReference>
<dbReference type="Gene3D" id="1.10.3210.30">
    <property type="match status" value="1"/>
</dbReference>
<reference evidence="11 12" key="1">
    <citation type="submission" date="2016-08" db="EMBL/GenBank/DDBJ databases">
        <title>Genome of Bacillus solimangrovi GH2-4.</title>
        <authorList>
            <person name="Lim S."/>
            <person name="Kim B.-C."/>
        </authorList>
    </citation>
    <scope>NUCLEOTIDE SEQUENCE [LARGE SCALE GENOMIC DNA]</scope>
    <source>
        <strain evidence="11 12">GH2-4</strain>
    </source>
</reference>
<evidence type="ECO:0000256" key="7">
    <source>
        <dbReference type="ARBA" id="ARBA00022806"/>
    </source>
</evidence>
<dbReference type="SUPFAM" id="SSF52540">
    <property type="entry name" value="P-loop containing nucleoside triphosphate hydrolases"/>
    <property type="match status" value="1"/>
</dbReference>
<keyword evidence="8" id="KW-0067">ATP-binding</keyword>
<dbReference type="InterPro" id="IPR006474">
    <property type="entry name" value="Helicase_Cas3_CRISPR-ass_core"/>
</dbReference>
<evidence type="ECO:0000256" key="9">
    <source>
        <dbReference type="ARBA" id="ARBA00023118"/>
    </source>
</evidence>
<dbReference type="InterPro" id="IPR050547">
    <property type="entry name" value="DEAD_box_RNA_helicases"/>
</dbReference>
<dbReference type="GO" id="GO:0004518">
    <property type="term" value="F:nuclease activity"/>
    <property type="evidence" value="ECO:0007669"/>
    <property type="project" value="UniProtKB-KW"/>
</dbReference>
<dbReference type="InterPro" id="IPR006483">
    <property type="entry name" value="CRISPR-assoc_Cas3_HD"/>
</dbReference>
<keyword evidence="6" id="KW-0378">Hydrolase</keyword>
<accession>A0A1E5LG23</accession>
<dbReference type="STRING" id="1305675.BFG57_13790"/>
<dbReference type="PROSITE" id="PS51643">
    <property type="entry name" value="HD_CAS3"/>
    <property type="match status" value="1"/>
</dbReference>
<keyword evidence="9" id="KW-0051">Antiviral defense</keyword>
<keyword evidence="3" id="KW-0540">Nuclease</keyword>
<evidence type="ECO:0000256" key="8">
    <source>
        <dbReference type="ARBA" id="ARBA00022840"/>
    </source>
</evidence>
<evidence type="ECO:0000256" key="3">
    <source>
        <dbReference type="ARBA" id="ARBA00022722"/>
    </source>
</evidence>